<dbReference type="FunCoup" id="A0A059BBT3">
    <property type="interactions" value="183"/>
</dbReference>
<evidence type="ECO:0000256" key="5">
    <source>
        <dbReference type="SAM" id="MobiDB-lite"/>
    </source>
</evidence>
<dbReference type="Pfam" id="PF00201">
    <property type="entry name" value="UDPGT"/>
    <property type="match status" value="1"/>
</dbReference>
<evidence type="ECO:0000256" key="2">
    <source>
        <dbReference type="ARBA" id="ARBA00022676"/>
    </source>
</evidence>
<dbReference type="PANTHER" id="PTHR11926:SF1441">
    <property type="entry name" value="GLYCOSYLTRANSFERASE"/>
    <property type="match status" value="1"/>
</dbReference>
<dbReference type="AlphaFoldDB" id="A0A059BBT3"/>
<dbReference type="GO" id="GO:0080043">
    <property type="term" value="F:quercetin 3-O-glucosyltransferase activity"/>
    <property type="evidence" value="ECO:0000318"/>
    <property type="project" value="GO_Central"/>
</dbReference>
<organism evidence="6">
    <name type="scientific">Eucalyptus grandis</name>
    <name type="common">Flooded gum</name>
    <dbReference type="NCBI Taxonomy" id="71139"/>
    <lineage>
        <taxon>Eukaryota</taxon>
        <taxon>Viridiplantae</taxon>
        <taxon>Streptophyta</taxon>
        <taxon>Embryophyta</taxon>
        <taxon>Tracheophyta</taxon>
        <taxon>Spermatophyta</taxon>
        <taxon>Magnoliopsida</taxon>
        <taxon>eudicotyledons</taxon>
        <taxon>Gunneridae</taxon>
        <taxon>Pentapetalae</taxon>
        <taxon>rosids</taxon>
        <taxon>malvids</taxon>
        <taxon>Myrtales</taxon>
        <taxon>Myrtaceae</taxon>
        <taxon>Myrtoideae</taxon>
        <taxon>Eucalypteae</taxon>
        <taxon>Eucalyptus</taxon>
    </lineage>
</organism>
<gene>
    <name evidence="6" type="ORF">EUGRSUZ_G013441</name>
</gene>
<dbReference type="Gene3D" id="3.40.50.2000">
    <property type="entry name" value="Glycogen Phosphorylase B"/>
    <property type="match status" value="2"/>
</dbReference>
<comment type="similarity">
    <text evidence="1 4">Belongs to the UDP-glycosyltransferase family.</text>
</comment>
<dbReference type="EMBL" id="KK198759">
    <property type="protein sequence ID" value="KCW63692.1"/>
    <property type="molecule type" value="Genomic_DNA"/>
</dbReference>
<dbReference type="PANTHER" id="PTHR11926">
    <property type="entry name" value="GLUCOSYL/GLUCURONOSYL TRANSFERASES"/>
    <property type="match status" value="1"/>
</dbReference>
<name>A0A059BBT3_EUCGR</name>
<feature type="region of interest" description="Disordered" evidence="5">
    <location>
        <begin position="262"/>
        <end position="283"/>
    </location>
</feature>
<dbReference type="SUPFAM" id="SSF53756">
    <property type="entry name" value="UDP-Glycosyltransferase/glycogen phosphorylase"/>
    <property type="match status" value="1"/>
</dbReference>
<dbReference type="GO" id="GO:0005737">
    <property type="term" value="C:cytoplasm"/>
    <property type="evidence" value="ECO:0000318"/>
    <property type="project" value="GO_Central"/>
</dbReference>
<reference evidence="6" key="1">
    <citation type="submission" date="2013-07" db="EMBL/GenBank/DDBJ databases">
        <title>The genome of Eucalyptus grandis.</title>
        <authorList>
            <person name="Schmutz J."/>
            <person name="Hayes R."/>
            <person name="Myburg A."/>
            <person name="Tuskan G."/>
            <person name="Grattapaglia D."/>
            <person name="Rokhsar D.S."/>
        </authorList>
    </citation>
    <scope>NUCLEOTIDE SEQUENCE</scope>
    <source>
        <tissue evidence="6">Leaf extractions</tissue>
    </source>
</reference>
<evidence type="ECO:0000256" key="3">
    <source>
        <dbReference type="ARBA" id="ARBA00022679"/>
    </source>
</evidence>
<dbReference type="InterPro" id="IPR035595">
    <property type="entry name" value="UDP_glycos_trans_CS"/>
</dbReference>
<dbReference type="InParanoid" id="A0A059BBT3"/>
<accession>A0A059BBT3</accession>
<dbReference type="CDD" id="cd03784">
    <property type="entry name" value="GT1_Gtf-like"/>
    <property type="match status" value="1"/>
</dbReference>
<dbReference type="OMA" id="YTSFGSM"/>
<dbReference type="GO" id="GO:0080044">
    <property type="term" value="F:quercetin 7-O-glucosyltransferase activity"/>
    <property type="evidence" value="ECO:0000318"/>
    <property type="project" value="GO_Central"/>
</dbReference>
<keyword evidence="2 4" id="KW-0328">Glycosyltransferase</keyword>
<dbReference type="Gramene" id="KCW63692">
    <property type="protein sequence ID" value="KCW63692"/>
    <property type="gene ID" value="EUGRSUZ_G013441"/>
</dbReference>
<dbReference type="InterPro" id="IPR002213">
    <property type="entry name" value="UDP_glucos_trans"/>
</dbReference>
<protein>
    <submittedName>
        <fullName evidence="6">Uncharacterized protein</fullName>
    </submittedName>
</protein>
<proteinExistence type="inferred from homology"/>
<dbReference type="FunFam" id="3.40.50.2000:FF:000019">
    <property type="entry name" value="Glycosyltransferase"/>
    <property type="match status" value="1"/>
</dbReference>
<evidence type="ECO:0000313" key="6">
    <source>
        <dbReference type="EMBL" id="KCW63692.1"/>
    </source>
</evidence>
<feature type="compositionally biased region" description="Basic and acidic residues" evidence="5">
    <location>
        <begin position="273"/>
        <end position="283"/>
    </location>
</feature>
<evidence type="ECO:0000256" key="1">
    <source>
        <dbReference type="ARBA" id="ARBA00009995"/>
    </source>
</evidence>
<keyword evidence="3 4" id="KW-0808">Transferase</keyword>
<evidence type="ECO:0000256" key="4">
    <source>
        <dbReference type="RuleBase" id="RU003718"/>
    </source>
</evidence>
<sequence length="283" mass="31376">MGFREFFYALEKHVIDSMCELYPIRPIGPLVPPTLLGQDQELEDASVDMWKSDETCIEWLTQQPPSSVIYVSFGSIVVLPAKQMEAIATALKNVKRPFLWVVKPPEFPTPDGAGQLPSWFLEETKDQGQVVRWSPQTRVLSHPAVACFITHCGWNSMLETICSGIPLIAYPQWTDQPTNAKLIVDVFKIGVRIKKEADGNISSEVIEKCIEEVMVGPVAEQLRKNAMALKAEAQKAVAADGSSDENIRLFVEEITCDSCKKDGSRNVGNLSHEGQDKVSDKGV</sequence>
<dbReference type="PROSITE" id="PS00375">
    <property type="entry name" value="UDPGT"/>
    <property type="match status" value="1"/>
</dbReference>